<dbReference type="EMBL" id="ML000233">
    <property type="protein sequence ID" value="RKO84330.1"/>
    <property type="molecule type" value="Genomic_DNA"/>
</dbReference>
<feature type="compositionally biased region" description="Low complexity" evidence="1">
    <location>
        <begin position="220"/>
        <end position="235"/>
    </location>
</feature>
<feature type="region of interest" description="Disordered" evidence="1">
    <location>
        <begin position="541"/>
        <end position="589"/>
    </location>
</feature>
<dbReference type="Proteomes" id="UP000269721">
    <property type="component" value="Unassembled WGS sequence"/>
</dbReference>
<feature type="region of interest" description="Disordered" evidence="1">
    <location>
        <begin position="251"/>
        <end position="521"/>
    </location>
</feature>
<dbReference type="InterPro" id="IPR013083">
    <property type="entry name" value="Znf_RING/FYVE/PHD"/>
</dbReference>
<organism evidence="2 3">
    <name type="scientific">Blyttiomyces helicus</name>
    <dbReference type="NCBI Taxonomy" id="388810"/>
    <lineage>
        <taxon>Eukaryota</taxon>
        <taxon>Fungi</taxon>
        <taxon>Fungi incertae sedis</taxon>
        <taxon>Chytridiomycota</taxon>
        <taxon>Chytridiomycota incertae sedis</taxon>
        <taxon>Chytridiomycetes</taxon>
        <taxon>Chytridiomycetes incertae sedis</taxon>
        <taxon>Blyttiomyces</taxon>
    </lineage>
</organism>
<dbReference type="OrthoDB" id="28127at2759"/>
<feature type="compositionally biased region" description="Low complexity" evidence="1">
    <location>
        <begin position="185"/>
        <end position="195"/>
    </location>
</feature>
<feature type="compositionally biased region" description="Gly residues" evidence="1">
    <location>
        <begin position="373"/>
        <end position="386"/>
    </location>
</feature>
<feature type="compositionally biased region" description="Low complexity" evidence="1">
    <location>
        <begin position="456"/>
        <end position="469"/>
    </location>
</feature>
<feature type="non-terminal residue" evidence="2">
    <location>
        <position position="1"/>
    </location>
</feature>
<gene>
    <name evidence="2" type="ORF">BDK51DRAFT_43798</name>
</gene>
<evidence type="ECO:0000313" key="3">
    <source>
        <dbReference type="Proteomes" id="UP000269721"/>
    </source>
</evidence>
<feature type="region of interest" description="Disordered" evidence="1">
    <location>
        <begin position="145"/>
        <end position="168"/>
    </location>
</feature>
<protein>
    <submittedName>
        <fullName evidence="2">Uncharacterized protein</fullName>
    </submittedName>
</protein>
<dbReference type="Gene3D" id="3.30.40.10">
    <property type="entry name" value="Zinc/RING finger domain, C3HC4 (zinc finger)"/>
    <property type="match status" value="1"/>
</dbReference>
<feature type="region of interest" description="Disordered" evidence="1">
    <location>
        <begin position="180"/>
        <end position="235"/>
    </location>
</feature>
<accession>A0A4P9W183</accession>
<keyword evidence="3" id="KW-1185">Reference proteome</keyword>
<dbReference type="AlphaFoldDB" id="A0A4P9W183"/>
<feature type="compositionally biased region" description="Low complexity" evidence="1">
    <location>
        <begin position="419"/>
        <end position="432"/>
    </location>
</feature>
<feature type="compositionally biased region" description="Acidic residues" evidence="1">
    <location>
        <begin position="495"/>
        <end position="515"/>
    </location>
</feature>
<sequence>AWLSFSPNLRNHTCPLCRVRITLDQLCIDTFVERILRKAPSTADSVLLSADGSWTLPTTLDEPPRNGGGGFAGVEVIDLDTWEPDPERVIVKGESGDGGGFLKRNRRASPAAGAGMEMETAVSLQEPPLAWEQVSDPASQWWEGVAESGGMGFGEASAPPVVAEPETAQEDRLEIEVGAGGSGAAAGDQTPPAAANPTAVHAGGPNASGADLAGAPASEDAPVAATVGASAADPVPAEDLMELDIAARDADSPEAGNATPPPSVADEPVDMELGGTDNDGETGGEAIGMHSAHGTGHPAADSPNAGGPELPGEVPGSETAAPAPDPSPAETHAELDIAGQDTAAAVNAADVGGKNETDVDMDLGSTDDEGEIWLGGGGETTDGGPAGADLAAGADEEQTSGDSVQTNGTGTAGGDTGVGRDSPAPPDADMAAGVHDGIAAAGDPDSEEPEEVFKASPHSPTTSTPTTMTFDRFLKASPTSTHPPGDPTTSRSPSDDDESAEESSDFGLDGEEDATGADSHTLLSLAREQWARKLSDPALALSPVSAPAPAPEAEDEPRSVLPPTETELSRRAAEYLQHMSGSDDEDEDD</sequence>
<feature type="compositionally biased region" description="Acidic residues" evidence="1">
    <location>
        <begin position="358"/>
        <end position="371"/>
    </location>
</feature>
<proteinExistence type="predicted"/>
<reference evidence="3" key="1">
    <citation type="journal article" date="2018" name="Nat. Microbiol.">
        <title>Leveraging single-cell genomics to expand the fungal tree of life.</title>
        <authorList>
            <person name="Ahrendt S.R."/>
            <person name="Quandt C.A."/>
            <person name="Ciobanu D."/>
            <person name="Clum A."/>
            <person name="Salamov A."/>
            <person name="Andreopoulos B."/>
            <person name="Cheng J.F."/>
            <person name="Woyke T."/>
            <person name="Pelin A."/>
            <person name="Henrissat B."/>
            <person name="Reynolds N.K."/>
            <person name="Benny G.L."/>
            <person name="Smith M.E."/>
            <person name="James T.Y."/>
            <person name="Grigoriev I.V."/>
        </authorList>
    </citation>
    <scope>NUCLEOTIDE SEQUENCE [LARGE SCALE GENOMIC DNA]</scope>
</reference>
<name>A0A4P9W183_9FUNG</name>
<evidence type="ECO:0000313" key="2">
    <source>
        <dbReference type="EMBL" id="RKO84330.1"/>
    </source>
</evidence>
<evidence type="ECO:0000256" key="1">
    <source>
        <dbReference type="SAM" id="MobiDB-lite"/>
    </source>
</evidence>